<keyword evidence="8 10" id="KW-0460">Magnesium</keyword>
<evidence type="ECO:0000256" key="13">
    <source>
        <dbReference type="RuleBase" id="RU003785"/>
    </source>
</evidence>
<dbReference type="GO" id="GO:0052381">
    <property type="term" value="F:tRNA dimethylallyltransferase activity"/>
    <property type="evidence" value="ECO:0007669"/>
    <property type="project" value="UniProtKB-UniRule"/>
</dbReference>
<dbReference type="STRING" id="1798507.A3A34_00725"/>
<dbReference type="EC" id="2.5.1.75" evidence="10"/>
<evidence type="ECO:0000256" key="7">
    <source>
        <dbReference type="ARBA" id="ARBA00022840"/>
    </source>
</evidence>
<evidence type="ECO:0000256" key="4">
    <source>
        <dbReference type="ARBA" id="ARBA00022679"/>
    </source>
</evidence>
<comment type="subunit">
    <text evidence="10">Monomer.</text>
</comment>
<evidence type="ECO:0000256" key="8">
    <source>
        <dbReference type="ARBA" id="ARBA00022842"/>
    </source>
</evidence>
<evidence type="ECO:0000256" key="9">
    <source>
        <dbReference type="ARBA" id="ARBA00049563"/>
    </source>
</evidence>
<keyword evidence="7 10" id="KW-0067">ATP-binding</keyword>
<dbReference type="InterPro" id="IPR039657">
    <property type="entry name" value="Dimethylallyltransferase"/>
</dbReference>
<dbReference type="GO" id="GO:0005524">
    <property type="term" value="F:ATP binding"/>
    <property type="evidence" value="ECO:0007669"/>
    <property type="project" value="UniProtKB-UniRule"/>
</dbReference>
<dbReference type="PANTHER" id="PTHR11088">
    <property type="entry name" value="TRNA DIMETHYLALLYLTRANSFERASE"/>
    <property type="match status" value="1"/>
</dbReference>
<keyword evidence="5 10" id="KW-0819">tRNA processing</keyword>
<evidence type="ECO:0000256" key="11">
    <source>
        <dbReference type="RuleBase" id="RU003783"/>
    </source>
</evidence>
<proteinExistence type="inferred from homology"/>
<name>A0A1F6ER32_9BACT</name>
<dbReference type="InterPro" id="IPR027417">
    <property type="entry name" value="P-loop_NTPase"/>
</dbReference>
<dbReference type="Gene3D" id="3.40.50.300">
    <property type="entry name" value="P-loop containing nucleotide triphosphate hydrolases"/>
    <property type="match status" value="1"/>
</dbReference>
<dbReference type="InterPro" id="IPR018022">
    <property type="entry name" value="IPT"/>
</dbReference>
<reference evidence="14 15" key="1">
    <citation type="journal article" date="2016" name="Nat. Commun.">
        <title>Thousands of microbial genomes shed light on interconnected biogeochemical processes in an aquifer system.</title>
        <authorList>
            <person name="Anantharaman K."/>
            <person name="Brown C.T."/>
            <person name="Hug L.A."/>
            <person name="Sharon I."/>
            <person name="Castelle C.J."/>
            <person name="Probst A.J."/>
            <person name="Thomas B.C."/>
            <person name="Singh A."/>
            <person name="Wilkins M.J."/>
            <person name="Karaoz U."/>
            <person name="Brodie E.L."/>
            <person name="Williams K.H."/>
            <person name="Hubbard S.S."/>
            <person name="Banfield J.F."/>
        </authorList>
    </citation>
    <scope>NUCLEOTIDE SEQUENCE [LARGE SCALE GENOMIC DNA]</scope>
</reference>
<evidence type="ECO:0000313" key="15">
    <source>
        <dbReference type="Proteomes" id="UP000178587"/>
    </source>
</evidence>
<dbReference type="EMBL" id="MFLU01000003">
    <property type="protein sequence ID" value="OGG76096.1"/>
    <property type="molecule type" value="Genomic_DNA"/>
</dbReference>
<evidence type="ECO:0000256" key="3">
    <source>
        <dbReference type="ARBA" id="ARBA00005842"/>
    </source>
</evidence>
<feature type="site" description="Interaction with substrate tRNA" evidence="10">
    <location>
        <position position="125"/>
    </location>
</feature>
<feature type="region of interest" description="Interaction with substrate tRNA" evidence="10">
    <location>
        <begin position="36"/>
        <end position="39"/>
    </location>
</feature>
<comment type="catalytic activity">
    <reaction evidence="9 10 11">
        <text>adenosine(37) in tRNA + dimethylallyl diphosphate = N(6)-dimethylallyladenosine(37) in tRNA + diphosphate</text>
        <dbReference type="Rhea" id="RHEA:26482"/>
        <dbReference type="Rhea" id="RHEA-COMP:10162"/>
        <dbReference type="Rhea" id="RHEA-COMP:10375"/>
        <dbReference type="ChEBI" id="CHEBI:33019"/>
        <dbReference type="ChEBI" id="CHEBI:57623"/>
        <dbReference type="ChEBI" id="CHEBI:74411"/>
        <dbReference type="ChEBI" id="CHEBI:74415"/>
        <dbReference type="EC" id="2.5.1.75"/>
    </reaction>
</comment>
<feature type="binding site" evidence="10">
    <location>
        <begin position="11"/>
        <end position="18"/>
    </location>
    <ligand>
        <name>ATP</name>
        <dbReference type="ChEBI" id="CHEBI:30616"/>
    </ligand>
</feature>
<evidence type="ECO:0000256" key="12">
    <source>
        <dbReference type="RuleBase" id="RU003784"/>
    </source>
</evidence>
<dbReference type="Proteomes" id="UP000178587">
    <property type="component" value="Unassembled WGS sequence"/>
</dbReference>
<dbReference type="SUPFAM" id="SSF52540">
    <property type="entry name" value="P-loop containing nucleoside triphosphate hydrolases"/>
    <property type="match status" value="2"/>
</dbReference>
<evidence type="ECO:0000256" key="5">
    <source>
        <dbReference type="ARBA" id="ARBA00022694"/>
    </source>
</evidence>
<dbReference type="AlphaFoldDB" id="A0A1F6ER32"/>
<feature type="binding site" evidence="10">
    <location>
        <begin position="13"/>
        <end position="18"/>
    </location>
    <ligand>
        <name>substrate</name>
    </ligand>
</feature>
<accession>A0A1F6ER32</accession>
<dbReference type="GO" id="GO:0006400">
    <property type="term" value="P:tRNA modification"/>
    <property type="evidence" value="ECO:0007669"/>
    <property type="project" value="TreeGrafter"/>
</dbReference>
<keyword evidence="4 10" id="KW-0808">Transferase</keyword>
<dbReference type="Pfam" id="PF01715">
    <property type="entry name" value="IPPT"/>
    <property type="match status" value="1"/>
</dbReference>
<dbReference type="Gene3D" id="1.10.20.140">
    <property type="match status" value="1"/>
</dbReference>
<evidence type="ECO:0000256" key="2">
    <source>
        <dbReference type="ARBA" id="ARBA00003213"/>
    </source>
</evidence>
<dbReference type="HAMAP" id="MF_00185">
    <property type="entry name" value="IPP_trans"/>
    <property type="match status" value="1"/>
</dbReference>
<comment type="caution">
    <text evidence="14">The sequence shown here is derived from an EMBL/GenBank/DDBJ whole genome shotgun (WGS) entry which is preliminary data.</text>
</comment>
<organism evidence="14 15">
    <name type="scientific">Candidatus Kaiserbacteria bacterium RIFCSPLOWO2_01_FULL_50_24</name>
    <dbReference type="NCBI Taxonomy" id="1798507"/>
    <lineage>
        <taxon>Bacteria</taxon>
        <taxon>Candidatus Kaiseribacteriota</taxon>
    </lineage>
</organism>
<comment type="caution">
    <text evidence="10">Lacks conserved residue(s) required for the propagation of feature annotation.</text>
</comment>
<comment type="cofactor">
    <cofactor evidence="1 10">
        <name>Mg(2+)</name>
        <dbReference type="ChEBI" id="CHEBI:18420"/>
    </cofactor>
</comment>
<sequence length="300" mass="35192">MERKKIIVIVGPTASGKSALAVRLARRFGGEIISADSRQVYRGLDIGTGKIKVREMQGVPHHLLDVASPRRTFTAADFVHIGRKACSNVLKNNRIPIICGGTGFYIDALLGRVALSDVPPNPKLRARLEKKTADELFLLLKKHDPRRAREMNESDRCNPRRLIRALEIARYRNQRYLDLRNPNFETLWVSVMLPKEVLKRRIRVRLLERMRHGMVAEAKRLHAHELSYKRMEQLGLEYHSLARFLQKKITRDELIAELERDIYRYAKRQLTYWKRNKNIKWFSPNNKKQIERVVQKWLKT</sequence>
<evidence type="ECO:0000313" key="14">
    <source>
        <dbReference type="EMBL" id="OGG76096.1"/>
    </source>
</evidence>
<comment type="similarity">
    <text evidence="3 10 13">Belongs to the IPP transferase family.</text>
</comment>
<evidence type="ECO:0000256" key="6">
    <source>
        <dbReference type="ARBA" id="ARBA00022741"/>
    </source>
</evidence>
<dbReference type="NCBIfam" id="TIGR00174">
    <property type="entry name" value="miaA"/>
    <property type="match status" value="1"/>
</dbReference>
<evidence type="ECO:0000256" key="10">
    <source>
        <dbReference type="HAMAP-Rule" id="MF_00185"/>
    </source>
</evidence>
<feature type="site" description="Interaction with substrate tRNA" evidence="10">
    <location>
        <position position="102"/>
    </location>
</feature>
<comment type="function">
    <text evidence="2 10 12">Catalyzes the transfer of a dimethylallyl group onto the adenine at position 37 in tRNAs that read codons beginning with uridine, leading to the formation of N6-(dimethylallyl)adenosine (i(6)A).</text>
</comment>
<evidence type="ECO:0000256" key="1">
    <source>
        <dbReference type="ARBA" id="ARBA00001946"/>
    </source>
</evidence>
<dbReference type="PANTHER" id="PTHR11088:SF60">
    <property type="entry name" value="TRNA DIMETHYLALLYLTRANSFERASE"/>
    <property type="match status" value="1"/>
</dbReference>
<gene>
    <name evidence="10" type="primary">miaA</name>
    <name evidence="14" type="ORF">A3A34_00725</name>
</gene>
<protein>
    <recommendedName>
        <fullName evidence="10">tRNA dimethylallyltransferase</fullName>
        <ecNumber evidence="10">2.5.1.75</ecNumber>
    </recommendedName>
    <alternativeName>
        <fullName evidence="10">Dimethylallyl diphosphate:tRNA dimethylallyltransferase</fullName>
        <shortName evidence="10">DMAPP:tRNA dimethylallyltransferase</shortName>
        <shortName evidence="10">DMATase</shortName>
    </alternativeName>
    <alternativeName>
        <fullName evidence="10">Isopentenyl-diphosphate:tRNA isopentenyltransferase</fullName>
        <shortName evidence="10">IPP transferase</shortName>
        <shortName evidence="10">IPPT</shortName>
        <shortName evidence="10">IPTase</shortName>
    </alternativeName>
</protein>
<keyword evidence="6 10" id="KW-0547">Nucleotide-binding</keyword>